<dbReference type="EMBL" id="NHYE01000885">
    <property type="protein sequence ID" value="PPR01972.1"/>
    <property type="molecule type" value="Genomic_DNA"/>
</dbReference>
<reference evidence="1 2" key="1">
    <citation type="journal article" date="2018" name="Evol. Lett.">
        <title>Horizontal gene cluster transfer increased hallucinogenic mushroom diversity.</title>
        <authorList>
            <person name="Reynolds H.T."/>
            <person name="Vijayakumar V."/>
            <person name="Gluck-Thaler E."/>
            <person name="Korotkin H.B."/>
            <person name="Matheny P.B."/>
            <person name="Slot J.C."/>
        </authorList>
    </citation>
    <scope>NUCLEOTIDE SEQUENCE [LARGE SCALE GENOMIC DNA]</scope>
    <source>
        <strain evidence="1 2">SRW20</strain>
    </source>
</reference>
<dbReference type="AlphaFoldDB" id="A0A409YG38"/>
<evidence type="ECO:0000313" key="1">
    <source>
        <dbReference type="EMBL" id="PPR01972.1"/>
    </source>
</evidence>
<protein>
    <submittedName>
        <fullName evidence="1">Uncharacterized protein</fullName>
    </submittedName>
</protein>
<proteinExistence type="predicted"/>
<keyword evidence="2" id="KW-1185">Reference proteome</keyword>
<comment type="caution">
    <text evidence="1">The sequence shown here is derived from an EMBL/GenBank/DDBJ whole genome shotgun (WGS) entry which is preliminary data.</text>
</comment>
<sequence>MSSALSDPLPLRNGSSVIRLPHISGLTVWALFSGKHRIMLRALTPPPVLYFTPTTERVGIR</sequence>
<evidence type="ECO:0000313" key="2">
    <source>
        <dbReference type="Proteomes" id="UP000284706"/>
    </source>
</evidence>
<gene>
    <name evidence="1" type="ORF">CVT26_008753</name>
</gene>
<accession>A0A409YG38</accession>
<dbReference type="Proteomes" id="UP000284706">
    <property type="component" value="Unassembled WGS sequence"/>
</dbReference>
<dbReference type="InParanoid" id="A0A409YG38"/>
<organism evidence="1 2">
    <name type="scientific">Gymnopilus dilepis</name>
    <dbReference type="NCBI Taxonomy" id="231916"/>
    <lineage>
        <taxon>Eukaryota</taxon>
        <taxon>Fungi</taxon>
        <taxon>Dikarya</taxon>
        <taxon>Basidiomycota</taxon>
        <taxon>Agaricomycotina</taxon>
        <taxon>Agaricomycetes</taxon>
        <taxon>Agaricomycetidae</taxon>
        <taxon>Agaricales</taxon>
        <taxon>Agaricineae</taxon>
        <taxon>Hymenogastraceae</taxon>
        <taxon>Gymnopilus</taxon>
    </lineage>
</organism>
<name>A0A409YG38_9AGAR</name>